<name>A0ABN6UQD8_9SPIR</name>
<proteinExistence type="predicted"/>
<evidence type="ECO:0000313" key="2">
    <source>
        <dbReference type="Proteomes" id="UP001317516"/>
    </source>
</evidence>
<dbReference type="Proteomes" id="UP001317516">
    <property type="component" value="Chromosome"/>
</dbReference>
<evidence type="ECO:0000313" key="1">
    <source>
        <dbReference type="EMBL" id="BDU62552.1"/>
    </source>
</evidence>
<gene>
    <name evidence="1" type="ORF">BOFE_00920</name>
</gene>
<sequence length="59" mass="7231">MIPMIRIDQYKKKHHITFTVTFLNFIEFKKILGVNLYQIVFFKKSRFDCIKRESYIEIG</sequence>
<accession>A0ABN6UQD8</accession>
<reference evidence="1 2" key="1">
    <citation type="submission" date="2022-11" db="EMBL/GenBank/DDBJ databases">
        <title>Genome sequence of clinical isolate of the human pathogenic Borrelia fainii.</title>
        <authorList>
            <person name="Itokawa K."/>
            <person name="Sato K."/>
            <person name="Qiu Y."/>
        </authorList>
    </citation>
    <scope>NUCLEOTIDE SEQUENCE [LARGE SCALE GENOMIC DNA]</scope>
    <source>
        <strain evidence="1 2">Qtaro</strain>
    </source>
</reference>
<keyword evidence="2" id="KW-1185">Reference proteome</keyword>
<protein>
    <submittedName>
        <fullName evidence="1">Uncharacterized protein</fullName>
    </submittedName>
</protein>
<dbReference type="EMBL" id="AP027070">
    <property type="protein sequence ID" value="BDU62552.1"/>
    <property type="molecule type" value="Genomic_DNA"/>
</dbReference>
<organism evidence="1 2">
    <name type="scientific">Candidatus Borrelia fainii</name>
    <dbReference type="NCBI Taxonomy" id="2518322"/>
    <lineage>
        <taxon>Bacteria</taxon>
        <taxon>Pseudomonadati</taxon>
        <taxon>Spirochaetota</taxon>
        <taxon>Spirochaetia</taxon>
        <taxon>Spirochaetales</taxon>
        <taxon>Borreliaceae</taxon>
        <taxon>Borrelia</taxon>
    </lineage>
</organism>